<evidence type="ECO:0000313" key="3">
    <source>
        <dbReference type="Proteomes" id="UP000292547"/>
    </source>
</evidence>
<evidence type="ECO:0000313" key="2">
    <source>
        <dbReference type="EMBL" id="QBJ89867.1"/>
    </source>
</evidence>
<dbReference type="RefSeq" id="WP_031183260.1">
    <property type="nucleotide sequence ID" value="NZ_CP032229.1"/>
</dbReference>
<dbReference type="AlphaFoldDB" id="A0A4P6TSY5"/>
<feature type="region of interest" description="Disordered" evidence="1">
    <location>
        <begin position="1"/>
        <end position="34"/>
    </location>
</feature>
<protein>
    <submittedName>
        <fullName evidence="2">Uncharacterized protein</fullName>
    </submittedName>
</protein>
<keyword evidence="3" id="KW-1185">Reference proteome</keyword>
<gene>
    <name evidence="2" type="ORF">D0Z67_05805</name>
</gene>
<reference evidence="2 3" key="1">
    <citation type="submission" date="2018-08" db="EMBL/GenBank/DDBJ databases">
        <title>The complete genome sequence of Streptomyces seoulensis, a pioneer strain for nickel superoxide dismutase discovery.</title>
        <authorList>
            <person name="Shin J."/>
            <person name="Lee J.-S."/>
            <person name="Lee E.-J."/>
            <person name="Youn H.-D."/>
        </authorList>
    </citation>
    <scope>NUCLEOTIDE SEQUENCE [LARGE SCALE GENOMIC DNA]</scope>
    <source>
        <strain evidence="2 3">KCTC 9819</strain>
    </source>
</reference>
<evidence type="ECO:0000256" key="1">
    <source>
        <dbReference type="SAM" id="MobiDB-lite"/>
    </source>
</evidence>
<feature type="compositionally biased region" description="Low complexity" evidence="1">
    <location>
        <begin position="15"/>
        <end position="26"/>
    </location>
</feature>
<dbReference type="GeneID" id="300098443"/>
<proteinExistence type="predicted"/>
<dbReference type="STRING" id="73044.GCA_000725795_05169"/>
<dbReference type="KEGG" id="sseo:D0Z67_05805"/>
<sequence>MSESAPEPVPPAPDSDPSAPAPLAVPRTPTGDAGVDARLARLADADHLPTDGHLGVYEDVHRGLRDALDALDARPDPPAPAPR</sequence>
<dbReference type="Proteomes" id="UP000292547">
    <property type="component" value="Chromosome"/>
</dbReference>
<accession>A0A4P6TSY5</accession>
<dbReference type="EMBL" id="CP032229">
    <property type="protein sequence ID" value="QBJ89867.1"/>
    <property type="molecule type" value="Genomic_DNA"/>
</dbReference>
<organism evidence="2 3">
    <name type="scientific">Streptomyces seoulensis</name>
    <dbReference type="NCBI Taxonomy" id="73044"/>
    <lineage>
        <taxon>Bacteria</taxon>
        <taxon>Bacillati</taxon>
        <taxon>Actinomycetota</taxon>
        <taxon>Actinomycetes</taxon>
        <taxon>Kitasatosporales</taxon>
        <taxon>Streptomycetaceae</taxon>
        <taxon>Streptomyces</taxon>
    </lineage>
</organism>
<name>A0A4P6TSY5_STRSO</name>